<proteinExistence type="predicted"/>
<feature type="compositionally biased region" description="Pro residues" evidence="2">
    <location>
        <begin position="1"/>
        <end position="23"/>
    </location>
</feature>
<name>A0ABU6WGG4_9FABA</name>
<protein>
    <submittedName>
        <fullName evidence="3">Uncharacterized protein</fullName>
    </submittedName>
</protein>
<comment type="caution">
    <text evidence="3">The sequence shown here is derived from an EMBL/GenBank/DDBJ whole genome shotgun (WGS) entry which is preliminary data.</text>
</comment>
<keyword evidence="4" id="KW-1185">Reference proteome</keyword>
<dbReference type="InterPro" id="IPR004252">
    <property type="entry name" value="Probable_transposase_24"/>
</dbReference>
<evidence type="ECO:0000313" key="4">
    <source>
        <dbReference type="Proteomes" id="UP001341840"/>
    </source>
</evidence>
<dbReference type="Proteomes" id="UP001341840">
    <property type="component" value="Unassembled WGS sequence"/>
</dbReference>
<reference evidence="3 4" key="1">
    <citation type="journal article" date="2023" name="Plants (Basel)">
        <title>Bridging the Gap: Combining Genomics and Transcriptomics Approaches to Understand Stylosanthes scabra, an Orphan Legume from the Brazilian Caatinga.</title>
        <authorList>
            <person name="Ferreira-Neto J.R.C."/>
            <person name="da Silva M.D."/>
            <person name="Binneck E."/>
            <person name="de Melo N.F."/>
            <person name="da Silva R.H."/>
            <person name="de Melo A.L.T.M."/>
            <person name="Pandolfi V."/>
            <person name="Bustamante F.O."/>
            <person name="Brasileiro-Vidal A.C."/>
            <person name="Benko-Iseppon A.M."/>
        </authorList>
    </citation>
    <scope>NUCLEOTIDE SEQUENCE [LARGE SCALE GENOMIC DNA]</scope>
    <source>
        <tissue evidence="3">Leaves</tissue>
    </source>
</reference>
<sequence>MSTQMPPPLSHPPRPPSCTPPGPSGASTDTDSDGDDEDEEASIVSDNRPLLRWDRHDCTLGSHRHLVGRVKEGFQVHKGEADKMRDAWLVRASKRLRELLHGICEKGYSSQWVPDDIFKRPKDYWASDEYQALKRTNKANRASSTGRSLYTGGSVTYPTTTEKMSQELGRTPSQSEVFTRTHIKKNDRGQRVDKRAEESNVSLMIVGGRKRGEVYGRGKVLSRLKSPAYDSDDVSTTSGPVDMREQVTLLNRELTQQAEQHRQEIEALHEEHASALTYLQSSFDSQLTEFDKWKSTVSQMYNFMQNMQAGTTSSTVVTIFDASTAASATASAWIFECDRVAYTGCR</sequence>
<evidence type="ECO:0000313" key="3">
    <source>
        <dbReference type="EMBL" id="MED6184364.1"/>
    </source>
</evidence>
<dbReference type="Pfam" id="PF03004">
    <property type="entry name" value="Transposase_24"/>
    <property type="match status" value="1"/>
</dbReference>
<keyword evidence="1" id="KW-0175">Coiled coil</keyword>
<feature type="region of interest" description="Disordered" evidence="2">
    <location>
        <begin position="1"/>
        <end position="47"/>
    </location>
</feature>
<feature type="coiled-coil region" evidence="1">
    <location>
        <begin position="244"/>
        <end position="271"/>
    </location>
</feature>
<accession>A0ABU6WGG4</accession>
<evidence type="ECO:0000256" key="1">
    <source>
        <dbReference type="SAM" id="Coils"/>
    </source>
</evidence>
<gene>
    <name evidence="3" type="ORF">PIB30_046763</name>
</gene>
<dbReference type="EMBL" id="JASCZI010181537">
    <property type="protein sequence ID" value="MED6184364.1"/>
    <property type="molecule type" value="Genomic_DNA"/>
</dbReference>
<feature type="compositionally biased region" description="Acidic residues" evidence="2">
    <location>
        <begin position="30"/>
        <end position="41"/>
    </location>
</feature>
<organism evidence="3 4">
    <name type="scientific">Stylosanthes scabra</name>
    <dbReference type="NCBI Taxonomy" id="79078"/>
    <lineage>
        <taxon>Eukaryota</taxon>
        <taxon>Viridiplantae</taxon>
        <taxon>Streptophyta</taxon>
        <taxon>Embryophyta</taxon>
        <taxon>Tracheophyta</taxon>
        <taxon>Spermatophyta</taxon>
        <taxon>Magnoliopsida</taxon>
        <taxon>eudicotyledons</taxon>
        <taxon>Gunneridae</taxon>
        <taxon>Pentapetalae</taxon>
        <taxon>rosids</taxon>
        <taxon>fabids</taxon>
        <taxon>Fabales</taxon>
        <taxon>Fabaceae</taxon>
        <taxon>Papilionoideae</taxon>
        <taxon>50 kb inversion clade</taxon>
        <taxon>dalbergioids sensu lato</taxon>
        <taxon>Dalbergieae</taxon>
        <taxon>Pterocarpus clade</taxon>
        <taxon>Stylosanthes</taxon>
    </lineage>
</organism>
<evidence type="ECO:0000256" key="2">
    <source>
        <dbReference type="SAM" id="MobiDB-lite"/>
    </source>
</evidence>